<dbReference type="InterPro" id="IPR047201">
    <property type="entry name" value="ERI-1_3'hExo-like"/>
</dbReference>
<evidence type="ECO:0000313" key="6">
    <source>
        <dbReference type="Proteomes" id="UP000013165"/>
    </source>
</evidence>
<dbReference type="InterPro" id="IPR036397">
    <property type="entry name" value="RNaseH_sf"/>
</dbReference>
<protein>
    <submittedName>
        <fullName evidence="5">Exonuclease</fullName>
    </submittedName>
</protein>
<keyword evidence="3 5" id="KW-0269">Exonuclease</keyword>
<dbReference type="PANTHER" id="PTHR23044:SF61">
    <property type="entry name" value="3'-5' EXORIBONUCLEASE 1-RELATED"/>
    <property type="match status" value="1"/>
</dbReference>
<dbReference type="STRING" id="626887.J057_00794"/>
<keyword evidence="6" id="KW-1185">Reference proteome</keyword>
<dbReference type="GO" id="GO:0000175">
    <property type="term" value="F:3'-5'-RNA exonuclease activity"/>
    <property type="evidence" value="ECO:0007669"/>
    <property type="project" value="InterPro"/>
</dbReference>
<name>A0A371CGD7_9GAMM</name>
<reference evidence="5 6" key="1">
    <citation type="journal article" date="2013" name="Genome Announc.">
        <title>Genome Sequence of the Polycyclic Aromatic Hydrocarbon-Degrading Bacterium Strain Marinobacter nanhaiticus D15-8WT.</title>
        <authorList>
            <person name="Cui Z."/>
            <person name="Gao W."/>
            <person name="Li Q."/>
            <person name="Xu G."/>
            <person name="Zheng L."/>
        </authorList>
    </citation>
    <scope>NUCLEOTIDE SEQUENCE [LARGE SCALE GENOMIC DNA]</scope>
    <source>
        <strain evidence="5 6">D15-8W</strain>
    </source>
</reference>
<evidence type="ECO:0000256" key="1">
    <source>
        <dbReference type="ARBA" id="ARBA00022722"/>
    </source>
</evidence>
<dbReference type="OrthoDB" id="4563729at2"/>
<dbReference type="PANTHER" id="PTHR23044">
    <property type="entry name" value="3'-5' EXONUCLEASE ERI1-RELATED"/>
    <property type="match status" value="1"/>
</dbReference>
<dbReference type="GO" id="GO:0003676">
    <property type="term" value="F:nucleic acid binding"/>
    <property type="evidence" value="ECO:0007669"/>
    <property type="project" value="InterPro"/>
</dbReference>
<dbReference type="AlphaFoldDB" id="A0A371CGD7"/>
<dbReference type="InterPro" id="IPR051274">
    <property type="entry name" value="3-5_Exoribonuclease"/>
</dbReference>
<dbReference type="InterPro" id="IPR012337">
    <property type="entry name" value="RNaseH-like_sf"/>
</dbReference>
<dbReference type="CDD" id="cd06133">
    <property type="entry name" value="ERI-1_3'hExo_like"/>
    <property type="match status" value="1"/>
</dbReference>
<accession>A0A371CGD7</accession>
<evidence type="ECO:0000259" key="4">
    <source>
        <dbReference type="SMART" id="SM00479"/>
    </source>
</evidence>
<dbReference type="EMBL" id="APLQ01000005">
    <property type="protein sequence ID" value="RDW95467.1"/>
    <property type="molecule type" value="Genomic_DNA"/>
</dbReference>
<evidence type="ECO:0000313" key="5">
    <source>
        <dbReference type="EMBL" id="RDW95467.1"/>
    </source>
</evidence>
<proteinExistence type="predicted"/>
<keyword evidence="1" id="KW-0540">Nuclease</keyword>
<dbReference type="Proteomes" id="UP000013165">
    <property type="component" value="Unassembled WGS sequence"/>
</dbReference>
<evidence type="ECO:0000256" key="2">
    <source>
        <dbReference type="ARBA" id="ARBA00022801"/>
    </source>
</evidence>
<dbReference type="GO" id="GO:0006259">
    <property type="term" value="P:DNA metabolic process"/>
    <property type="evidence" value="ECO:0007669"/>
    <property type="project" value="UniProtKB-ARBA"/>
</dbReference>
<dbReference type="SUPFAM" id="SSF53098">
    <property type="entry name" value="Ribonuclease H-like"/>
    <property type="match status" value="1"/>
</dbReference>
<gene>
    <name evidence="5" type="ORF">J057_24035</name>
</gene>
<evidence type="ECO:0000256" key="3">
    <source>
        <dbReference type="ARBA" id="ARBA00022839"/>
    </source>
</evidence>
<feature type="domain" description="Exonuclease" evidence="4">
    <location>
        <begin position="9"/>
        <end position="194"/>
    </location>
</feature>
<dbReference type="RefSeq" id="WP_040882218.1">
    <property type="nucleotide sequence ID" value="NZ_AP028879.1"/>
</dbReference>
<dbReference type="Gene3D" id="3.30.420.10">
    <property type="entry name" value="Ribonuclease H-like superfamily/Ribonuclease H"/>
    <property type="match status" value="1"/>
</dbReference>
<keyword evidence="2" id="KW-0378">Hydrolase</keyword>
<organism evidence="5 6">
    <name type="scientific">Marinobacter nanhaiticus D15-8W</name>
    <dbReference type="NCBI Taxonomy" id="626887"/>
    <lineage>
        <taxon>Bacteria</taxon>
        <taxon>Pseudomonadati</taxon>
        <taxon>Pseudomonadota</taxon>
        <taxon>Gammaproteobacteria</taxon>
        <taxon>Pseudomonadales</taxon>
        <taxon>Marinobacteraceae</taxon>
        <taxon>Marinobacter</taxon>
    </lineage>
</organism>
<dbReference type="Pfam" id="PF00929">
    <property type="entry name" value="RNase_T"/>
    <property type="match status" value="1"/>
</dbReference>
<sequence>MNLLDDHSPLLIVDLEATCWEGLDPSGQPQSIHNMEIIEFGCALATRDGALLESKSFLVRPVRNPHLSDFCKKLTGIDQAMVDAAPEFSEVCQEINTWLMCPEKGFVWCSWGNYDRLHVQAEGDKHGASPVFMNFPHLNLKRIWRRTTGQRKKNGLAHALAFHDLKFEGQHHRGVDDARNIARLLPFVDWSLEAELTTR</sequence>
<comment type="caution">
    <text evidence="5">The sequence shown here is derived from an EMBL/GenBank/DDBJ whole genome shotgun (WGS) entry which is preliminary data.</text>
</comment>
<dbReference type="SMART" id="SM00479">
    <property type="entry name" value="EXOIII"/>
    <property type="match status" value="1"/>
</dbReference>
<dbReference type="InterPro" id="IPR013520">
    <property type="entry name" value="Ribonucl_H"/>
</dbReference>